<dbReference type="InterPro" id="IPR044492">
    <property type="entry name" value="P_typ_ATPase_HD_dom"/>
</dbReference>
<dbReference type="SUPFAM" id="SSF56784">
    <property type="entry name" value="HAD-like"/>
    <property type="match status" value="1"/>
</dbReference>
<dbReference type="EMBL" id="CP006585">
    <property type="protein sequence ID" value="AGW12528.1"/>
    <property type="molecule type" value="Genomic_DNA"/>
</dbReference>
<keyword evidence="5" id="KW-1133">Transmembrane helix</keyword>
<dbReference type="GO" id="GO:0005524">
    <property type="term" value="F:ATP binding"/>
    <property type="evidence" value="ECO:0007669"/>
    <property type="project" value="UniProtKB-UniRule"/>
</dbReference>
<evidence type="ECO:0000256" key="3">
    <source>
        <dbReference type="ARBA" id="ARBA00022692"/>
    </source>
</evidence>
<reference evidence="12" key="2">
    <citation type="submission" date="2013-07" db="EMBL/GenBank/DDBJ databases">
        <authorList>
            <person name="Morais-Silva F.O."/>
            <person name="Rezende A.M."/>
            <person name="Pimentel C."/>
            <person name="Resende D.M."/>
            <person name="Santos C.I."/>
            <person name="Clemente C."/>
            <person name="de Oliveira L.M."/>
            <person name="da Silva S.M."/>
            <person name="Costa D.A."/>
            <person name="Varela-Raposo A."/>
            <person name="Horacio E.C.A."/>
            <person name="Matos M."/>
            <person name="Flores O."/>
            <person name="Ruiz J.C."/>
            <person name="Rodrigues-Pousada C."/>
        </authorList>
    </citation>
    <scope>NUCLEOTIDE SEQUENCE [LARGE SCALE GENOMIC DNA]</scope>
    <source>
        <strain evidence="12">ATCC 19364 / DSM 1382 / NCIMB 9332 / VKM B-1759</strain>
    </source>
</reference>
<dbReference type="InterPro" id="IPR008250">
    <property type="entry name" value="ATPase_P-typ_transduc_dom_A_sf"/>
</dbReference>
<evidence type="ECO:0000256" key="1">
    <source>
        <dbReference type="ARBA" id="ARBA00004370"/>
    </source>
</evidence>
<dbReference type="Proteomes" id="UP000016587">
    <property type="component" value="Chromosome"/>
</dbReference>
<evidence type="ECO:0000256" key="7">
    <source>
        <dbReference type="ARBA" id="ARBA00039097"/>
    </source>
</evidence>
<keyword evidence="9" id="KW-0479">Metal-binding</keyword>
<dbReference type="InterPro" id="IPR001757">
    <property type="entry name" value="P_typ_ATPase"/>
</dbReference>
<dbReference type="NCBIfam" id="TIGR01494">
    <property type="entry name" value="ATPase_P-type"/>
    <property type="match status" value="1"/>
</dbReference>
<evidence type="ECO:0000256" key="9">
    <source>
        <dbReference type="RuleBase" id="RU362081"/>
    </source>
</evidence>
<keyword evidence="9" id="KW-1003">Cell membrane</keyword>
<sequence>MSIATPSSQQRRLQVAHEIPGRIRWQGPMFLDPELDTEYLQARLQAVPGVRRCRINRKAQSVVLEHDGDDARIKALELLERLPAEAFRSGFAAPAAPSFYPVAVRGAALALNLVLPRHLRAMVAWVLGAPVIFEGAYTLLTDGVRVKVLDGVVVAASLLRGDYLTSSLVVTVLSLVEYLEGRLENSSTDLLATLMRPQAEFAWVLRDGAEVQLPVGAIEKGDRVVCGPGELIPVDGEVVEGEASVNTSSISGEAAPAHYKPGTMALSGAVVEEGKLVIAAEEVGDGTRLARINRFLQQSLRAKSATQENRAQLADRLVPITFGLGVLMWLVTRDIRRAASVLTVDFSCTIKLATPVAVRSSMYAAGHAGVIFKGAQALEDFAAVDTLVFDKTGTLTSGELAVTGIVASPQCGLDENGLLALAAAAEAHYGHPVARAVVAEAHRRDVEIPATPQVEFIVAHGVSALVEGRRVLVGSRHFIVEDEHVDASLLEHKAESLRAKGNTVLYVALDGQLAGVVGLADAIRPEARETLRQLRSMGIERMVVLTGDHLQTANNLLRELPELDAAHAELKPEEKAAMVQELVDAGRIIAYVGDGLNDTPAMMLAKVGVCMPKGADLARETAQVLLLHEDIHSLAAARAIALRLDRSVQQSFWGAVGVNGAILALAAAGRGAPALWATLHNGFTLGVLGWAAARNLRAPKLPALSAAN</sequence>
<dbReference type="Gene3D" id="2.70.150.10">
    <property type="entry name" value="Calcium-transporting ATPase, cytoplasmic transduction domain A"/>
    <property type="match status" value="1"/>
</dbReference>
<dbReference type="InterPro" id="IPR023299">
    <property type="entry name" value="ATPase_P-typ_cyto_dom_N"/>
</dbReference>
<dbReference type="Gene3D" id="3.40.50.1000">
    <property type="entry name" value="HAD superfamily/HAD-like"/>
    <property type="match status" value="1"/>
</dbReference>
<keyword evidence="9" id="KW-0547">Nucleotide-binding</keyword>
<dbReference type="PANTHER" id="PTHR48085">
    <property type="entry name" value="CADMIUM/ZINC-TRANSPORTING ATPASE HMA2-RELATED"/>
    <property type="match status" value="1"/>
</dbReference>
<dbReference type="Pfam" id="PF19991">
    <property type="entry name" value="HMA_2"/>
    <property type="match status" value="1"/>
</dbReference>
<dbReference type="InterPro" id="IPR059000">
    <property type="entry name" value="ATPase_P-type_domA"/>
</dbReference>
<keyword evidence="6" id="KW-0472">Membrane</keyword>
<dbReference type="InterPro" id="IPR051014">
    <property type="entry name" value="Cation_Transport_ATPase_IB"/>
</dbReference>
<evidence type="ECO:0000259" key="10">
    <source>
        <dbReference type="Pfam" id="PF00122"/>
    </source>
</evidence>
<dbReference type="EC" id="7.2.2.12" evidence="7"/>
<feature type="domain" description="P-type ATPase A" evidence="10">
    <location>
        <begin position="199"/>
        <end position="296"/>
    </location>
</feature>
<dbReference type="Pfam" id="PF00702">
    <property type="entry name" value="Hydrolase"/>
    <property type="match status" value="1"/>
</dbReference>
<comment type="similarity">
    <text evidence="2 9">Belongs to the cation transport ATPase (P-type) (TC 3.A.3) family. Type IB subfamily.</text>
</comment>
<evidence type="ECO:0000256" key="8">
    <source>
        <dbReference type="ARBA" id="ARBA00047308"/>
    </source>
</evidence>
<dbReference type="InterPro" id="IPR018303">
    <property type="entry name" value="ATPase_P-typ_P_site"/>
</dbReference>
<dbReference type="InterPro" id="IPR027256">
    <property type="entry name" value="P-typ_ATPase_IB"/>
</dbReference>
<dbReference type="SFLD" id="SFLDS00003">
    <property type="entry name" value="Haloacid_Dehalogenase"/>
    <property type="match status" value="1"/>
</dbReference>
<reference evidence="11 12" key="1">
    <citation type="journal article" date="2013" name="J. Bacteriol.">
        <title>Roles of HynAB and Ech, the only two hydrogenases found in the model sulfate reducer Desulfovibrio gigas.</title>
        <authorList>
            <person name="Morais-Silva F.O."/>
            <person name="Santos C.I."/>
            <person name="Rodrigues R."/>
            <person name="Pereira I.A."/>
            <person name="Rodrigues-Pousada C."/>
        </authorList>
    </citation>
    <scope>NUCLEOTIDE SEQUENCE [LARGE SCALE GENOMIC DNA]</scope>
    <source>
        <strain evidence="12">ATCC 19364 / DSM 1382 / NCIMB 9332 / VKM B-1759</strain>
    </source>
</reference>
<dbReference type="Pfam" id="PF00122">
    <property type="entry name" value="E1-E2_ATPase"/>
    <property type="match status" value="1"/>
</dbReference>
<keyword evidence="3" id="KW-0812">Transmembrane</keyword>
<dbReference type="PROSITE" id="PS00154">
    <property type="entry name" value="ATPASE_E1_E2"/>
    <property type="match status" value="1"/>
</dbReference>
<keyword evidence="4" id="KW-1278">Translocase</keyword>
<dbReference type="NCBIfam" id="TIGR01525">
    <property type="entry name" value="ATPase-IB_hvy"/>
    <property type="match status" value="1"/>
</dbReference>
<dbReference type="InterPro" id="IPR023214">
    <property type="entry name" value="HAD_sf"/>
</dbReference>
<evidence type="ECO:0000256" key="4">
    <source>
        <dbReference type="ARBA" id="ARBA00022967"/>
    </source>
</evidence>
<comment type="subcellular location">
    <subcellularLocation>
        <location evidence="9">Cell membrane</location>
    </subcellularLocation>
    <subcellularLocation>
        <location evidence="1">Membrane</location>
    </subcellularLocation>
</comment>
<dbReference type="SUPFAM" id="SSF81653">
    <property type="entry name" value="Calcium ATPase, transduction domain A"/>
    <property type="match status" value="1"/>
</dbReference>
<dbReference type="PATRIC" id="fig|1121448.10.peg.622"/>
<dbReference type="GO" id="GO:0016463">
    <property type="term" value="F:P-type zinc transporter activity"/>
    <property type="evidence" value="ECO:0007669"/>
    <property type="project" value="UniProtKB-EC"/>
</dbReference>
<comment type="catalytic activity">
    <reaction evidence="8">
        <text>Zn(2+)(in) + ATP + H2O = Zn(2+)(out) + ADP + phosphate + H(+)</text>
        <dbReference type="Rhea" id="RHEA:20621"/>
        <dbReference type="ChEBI" id="CHEBI:15377"/>
        <dbReference type="ChEBI" id="CHEBI:15378"/>
        <dbReference type="ChEBI" id="CHEBI:29105"/>
        <dbReference type="ChEBI" id="CHEBI:30616"/>
        <dbReference type="ChEBI" id="CHEBI:43474"/>
        <dbReference type="ChEBI" id="CHEBI:456216"/>
        <dbReference type="EC" id="7.2.2.12"/>
    </reaction>
</comment>
<keyword evidence="9" id="KW-0067">ATP-binding</keyword>
<dbReference type="PRINTS" id="PR00119">
    <property type="entry name" value="CATATPASE"/>
</dbReference>
<dbReference type="SFLD" id="SFLDG00002">
    <property type="entry name" value="C1.7:_P-type_atpase_like"/>
    <property type="match status" value="1"/>
</dbReference>
<protein>
    <recommendedName>
        <fullName evidence="7">P-type Zn(2+) transporter</fullName>
        <ecNumber evidence="7">7.2.2.12</ecNumber>
    </recommendedName>
</protein>
<evidence type="ECO:0000313" key="11">
    <source>
        <dbReference type="EMBL" id="AGW12528.1"/>
    </source>
</evidence>
<proteinExistence type="inferred from homology"/>
<dbReference type="PANTHER" id="PTHR48085:SF5">
    <property type="entry name" value="CADMIUM_ZINC-TRANSPORTING ATPASE HMA4-RELATED"/>
    <property type="match status" value="1"/>
</dbReference>
<dbReference type="InterPro" id="IPR036412">
    <property type="entry name" value="HAD-like_sf"/>
</dbReference>
<dbReference type="GO" id="GO:0046872">
    <property type="term" value="F:metal ion binding"/>
    <property type="evidence" value="ECO:0007669"/>
    <property type="project" value="UniProtKB-KW"/>
</dbReference>
<keyword evidence="12" id="KW-1185">Reference proteome</keyword>
<dbReference type="Gene3D" id="3.40.1110.10">
    <property type="entry name" value="Calcium-transporting ATPase, cytoplasmic domain N"/>
    <property type="match status" value="1"/>
</dbReference>
<dbReference type="AlphaFoldDB" id="T2G8B7"/>
<dbReference type="RefSeq" id="WP_021759194.1">
    <property type="nucleotide sequence ID" value="NC_022444.1"/>
</dbReference>
<evidence type="ECO:0000256" key="6">
    <source>
        <dbReference type="ARBA" id="ARBA00023136"/>
    </source>
</evidence>
<accession>T2G8B7</accession>
<dbReference type="STRING" id="1121448.DGI_0621"/>
<evidence type="ECO:0000256" key="2">
    <source>
        <dbReference type="ARBA" id="ARBA00006024"/>
    </source>
</evidence>
<dbReference type="HOGENOM" id="CLU_001771_6_3_7"/>
<dbReference type="eggNOG" id="COG2217">
    <property type="taxonomic scope" value="Bacteria"/>
</dbReference>
<name>T2G8B7_MEGG1</name>
<dbReference type="KEGG" id="dgg:DGI_0621"/>
<gene>
    <name evidence="11" type="ORF">DGI_0621</name>
</gene>
<dbReference type="OrthoDB" id="9763278at2"/>
<evidence type="ECO:0000256" key="5">
    <source>
        <dbReference type="ARBA" id="ARBA00022989"/>
    </source>
</evidence>
<evidence type="ECO:0000313" key="12">
    <source>
        <dbReference type="Proteomes" id="UP000016587"/>
    </source>
</evidence>
<dbReference type="SFLD" id="SFLDF00027">
    <property type="entry name" value="p-type_atpase"/>
    <property type="match status" value="1"/>
</dbReference>
<dbReference type="GO" id="GO:0005886">
    <property type="term" value="C:plasma membrane"/>
    <property type="evidence" value="ECO:0007669"/>
    <property type="project" value="UniProtKB-SubCell"/>
</dbReference>
<dbReference type="GO" id="GO:0016887">
    <property type="term" value="F:ATP hydrolysis activity"/>
    <property type="evidence" value="ECO:0007669"/>
    <property type="project" value="InterPro"/>
</dbReference>
<organism evidence="11 12">
    <name type="scientific">Megalodesulfovibrio gigas (strain ATCC 19364 / DSM 1382 / NCIMB 9332 / VKM B-1759)</name>
    <name type="common">Desulfovibrio gigas</name>
    <dbReference type="NCBI Taxonomy" id="1121448"/>
    <lineage>
        <taxon>Bacteria</taxon>
        <taxon>Pseudomonadati</taxon>
        <taxon>Thermodesulfobacteriota</taxon>
        <taxon>Desulfovibrionia</taxon>
        <taxon>Desulfovibrionales</taxon>
        <taxon>Desulfovibrionaceae</taxon>
        <taxon>Megalodesulfovibrio</taxon>
    </lineage>
</organism>